<name>A0A173MK05_9BACT</name>
<keyword evidence="3 6" id="KW-0812">Transmembrane</keyword>
<dbReference type="AlphaFoldDB" id="A0A173MK05"/>
<evidence type="ECO:0000256" key="5">
    <source>
        <dbReference type="ARBA" id="ARBA00023136"/>
    </source>
</evidence>
<evidence type="ECO:0000256" key="3">
    <source>
        <dbReference type="ARBA" id="ARBA00022692"/>
    </source>
</evidence>
<proteinExistence type="inferred from homology"/>
<dbReference type="STRING" id="477680.SAMN05421788_103175"/>
<gene>
    <name evidence="7" type="ORF">SAMN05421788_103175</name>
</gene>
<protein>
    <submittedName>
        <fullName evidence="7">TIGR00297 family protein</fullName>
    </submittedName>
</protein>
<dbReference type="GO" id="GO:0016020">
    <property type="term" value="C:membrane"/>
    <property type="evidence" value="ECO:0007669"/>
    <property type="project" value="UniProtKB-SubCell"/>
</dbReference>
<dbReference type="InterPro" id="IPR002794">
    <property type="entry name" value="DUF92_TMEM19"/>
</dbReference>
<feature type="transmembrane region" description="Helical" evidence="6">
    <location>
        <begin position="185"/>
        <end position="206"/>
    </location>
</feature>
<feature type="transmembrane region" description="Helical" evidence="6">
    <location>
        <begin position="160"/>
        <end position="179"/>
    </location>
</feature>
<evidence type="ECO:0000313" key="8">
    <source>
        <dbReference type="Proteomes" id="UP000186917"/>
    </source>
</evidence>
<dbReference type="Pfam" id="PF01940">
    <property type="entry name" value="DUF92"/>
    <property type="match status" value="1"/>
</dbReference>
<keyword evidence="5 6" id="KW-0472">Membrane</keyword>
<sequence>MIHWIAVSVLLVLGMVVSVIKRKLTLRAALTGGCVGMLVFAGGGYTGLVMLVVFFVLGTLATSWKKEKKLVVVEGVLPAERRNTGQVLANGGVAALCGLLALLDAKHAAMYQFMMAGSLASATADTLSSELGMVYGRRFYNIITWQPDIKGLDGVVSREGTVIGIAGALFMGLLFVLPGGAAERAWFVALAGVAGNLADSVVGAVWERKHIIGNNLVNFINTLFAALVAWTLWFLWMALQ</sequence>
<evidence type="ECO:0000256" key="1">
    <source>
        <dbReference type="ARBA" id="ARBA00004141"/>
    </source>
</evidence>
<dbReference type="Proteomes" id="UP000186917">
    <property type="component" value="Unassembled WGS sequence"/>
</dbReference>
<feature type="transmembrane region" description="Helical" evidence="6">
    <location>
        <begin position="218"/>
        <end position="239"/>
    </location>
</feature>
<dbReference type="PANTHER" id="PTHR13353:SF5">
    <property type="entry name" value="TRANSMEMBRANE PROTEIN 19"/>
    <property type="match status" value="1"/>
</dbReference>
<dbReference type="PANTHER" id="PTHR13353">
    <property type="entry name" value="TRANSMEMBRANE PROTEIN 19"/>
    <property type="match status" value="1"/>
</dbReference>
<evidence type="ECO:0000256" key="2">
    <source>
        <dbReference type="ARBA" id="ARBA00009012"/>
    </source>
</evidence>
<accession>A0A173MK05</accession>
<evidence type="ECO:0000256" key="4">
    <source>
        <dbReference type="ARBA" id="ARBA00022989"/>
    </source>
</evidence>
<comment type="similarity">
    <text evidence="2">Belongs to the TMEM19 family.</text>
</comment>
<evidence type="ECO:0000313" key="7">
    <source>
        <dbReference type="EMBL" id="SIT05334.1"/>
    </source>
</evidence>
<evidence type="ECO:0000256" key="6">
    <source>
        <dbReference type="SAM" id="Phobius"/>
    </source>
</evidence>
<dbReference type="KEGG" id="fln:FLA_3861"/>
<feature type="transmembrane region" description="Helical" evidence="6">
    <location>
        <begin position="28"/>
        <end position="61"/>
    </location>
</feature>
<keyword evidence="8" id="KW-1185">Reference proteome</keyword>
<dbReference type="OrthoDB" id="9770047at2"/>
<dbReference type="RefSeq" id="WP_076378880.1">
    <property type="nucleotide sequence ID" value="NZ_AP017422.1"/>
</dbReference>
<reference evidence="8" key="1">
    <citation type="submission" date="2017-01" db="EMBL/GenBank/DDBJ databases">
        <authorList>
            <person name="Varghese N."/>
            <person name="Submissions S."/>
        </authorList>
    </citation>
    <scope>NUCLEOTIDE SEQUENCE [LARGE SCALE GENOMIC DNA]</scope>
    <source>
        <strain evidence="8">DSM 21054</strain>
    </source>
</reference>
<organism evidence="7 8">
    <name type="scientific">Filimonas lacunae</name>
    <dbReference type="NCBI Taxonomy" id="477680"/>
    <lineage>
        <taxon>Bacteria</taxon>
        <taxon>Pseudomonadati</taxon>
        <taxon>Bacteroidota</taxon>
        <taxon>Chitinophagia</taxon>
        <taxon>Chitinophagales</taxon>
        <taxon>Chitinophagaceae</taxon>
        <taxon>Filimonas</taxon>
    </lineage>
</organism>
<keyword evidence="4 6" id="KW-1133">Transmembrane helix</keyword>
<dbReference type="EMBL" id="FTOR01000003">
    <property type="protein sequence ID" value="SIT05334.1"/>
    <property type="molecule type" value="Genomic_DNA"/>
</dbReference>
<comment type="subcellular location">
    <subcellularLocation>
        <location evidence="1">Membrane</location>
        <topology evidence="1">Multi-pass membrane protein</topology>
    </subcellularLocation>
</comment>